<evidence type="ECO:0000313" key="4">
    <source>
        <dbReference type="EMBL" id="MBY6274857.1"/>
    </source>
</evidence>
<dbReference type="PANTHER" id="PTHR42736:SF1">
    <property type="entry name" value="PROTEIN-GLUTAMINE GAMMA-GLUTAMYLTRANSFERASE"/>
    <property type="match status" value="1"/>
</dbReference>
<feature type="transmembrane region" description="Helical" evidence="2">
    <location>
        <begin position="142"/>
        <end position="160"/>
    </location>
</feature>
<dbReference type="InterPro" id="IPR021878">
    <property type="entry name" value="TgpA_N"/>
</dbReference>
<evidence type="ECO:0000256" key="1">
    <source>
        <dbReference type="SAM" id="MobiDB-lite"/>
    </source>
</evidence>
<feature type="transmembrane region" description="Helical" evidence="2">
    <location>
        <begin position="64"/>
        <end position="89"/>
    </location>
</feature>
<feature type="transmembrane region" description="Helical" evidence="2">
    <location>
        <begin position="166"/>
        <end position="185"/>
    </location>
</feature>
<proteinExistence type="predicted"/>
<comment type="caution">
    <text evidence="4">The sequence shown here is derived from an EMBL/GenBank/DDBJ whole genome shotgun (WGS) entry which is preliminary data.</text>
</comment>
<feature type="transmembrane region" description="Helical" evidence="2">
    <location>
        <begin position="109"/>
        <end position="130"/>
    </location>
</feature>
<organism evidence="4 5">
    <name type="scientific">Symbiobacterium thermophilum</name>
    <dbReference type="NCBI Taxonomy" id="2734"/>
    <lineage>
        <taxon>Bacteria</taxon>
        <taxon>Bacillati</taxon>
        <taxon>Bacillota</taxon>
        <taxon>Clostridia</taxon>
        <taxon>Eubacteriales</taxon>
        <taxon>Symbiobacteriaceae</taxon>
        <taxon>Symbiobacterium</taxon>
    </lineage>
</organism>
<dbReference type="RefSeq" id="WP_273377544.1">
    <property type="nucleotide sequence ID" value="NZ_PIUK01000005.1"/>
</dbReference>
<accession>A0A953I0T5</accession>
<protein>
    <recommendedName>
        <fullName evidence="3">Transglutaminase-like domain-containing protein</fullName>
    </recommendedName>
</protein>
<keyword evidence="2" id="KW-0472">Membrane</keyword>
<gene>
    <name evidence="4" type="ORF">CWE10_01365</name>
</gene>
<dbReference type="EMBL" id="PIUK01000005">
    <property type="protein sequence ID" value="MBY6274857.1"/>
    <property type="molecule type" value="Genomic_DNA"/>
</dbReference>
<dbReference type="PANTHER" id="PTHR42736">
    <property type="entry name" value="PROTEIN-GLUTAMINE GAMMA-GLUTAMYLTRANSFERASE"/>
    <property type="match status" value="1"/>
</dbReference>
<evidence type="ECO:0000259" key="3">
    <source>
        <dbReference type="SMART" id="SM00460"/>
    </source>
</evidence>
<evidence type="ECO:0000313" key="5">
    <source>
        <dbReference type="Proteomes" id="UP000732377"/>
    </source>
</evidence>
<keyword evidence="2" id="KW-1133">Transmembrane helix</keyword>
<feature type="transmembrane region" description="Helical" evidence="2">
    <location>
        <begin position="619"/>
        <end position="638"/>
    </location>
</feature>
<dbReference type="AlphaFoldDB" id="A0A953I0T5"/>
<dbReference type="InterPro" id="IPR025403">
    <property type="entry name" value="TgpA-like_C"/>
</dbReference>
<dbReference type="Pfam" id="PF11992">
    <property type="entry name" value="TgpA_N"/>
    <property type="match status" value="1"/>
</dbReference>
<feature type="transmembrane region" description="Helical" evidence="2">
    <location>
        <begin position="39"/>
        <end position="57"/>
    </location>
</feature>
<dbReference type="Pfam" id="PF13559">
    <property type="entry name" value="DUF4129"/>
    <property type="match status" value="1"/>
</dbReference>
<dbReference type="SUPFAM" id="SSF54001">
    <property type="entry name" value="Cysteine proteinases"/>
    <property type="match status" value="1"/>
</dbReference>
<dbReference type="SMART" id="SM00460">
    <property type="entry name" value="TGc"/>
    <property type="match status" value="1"/>
</dbReference>
<dbReference type="InterPro" id="IPR052901">
    <property type="entry name" value="Bact_TGase-like"/>
</dbReference>
<keyword evidence="2" id="KW-0812">Transmembrane</keyword>
<evidence type="ECO:0000256" key="2">
    <source>
        <dbReference type="SAM" id="Phobius"/>
    </source>
</evidence>
<name>A0A953I0T5_SYMTR</name>
<dbReference type="Gene3D" id="3.10.620.30">
    <property type="match status" value="1"/>
</dbReference>
<dbReference type="Pfam" id="PF01841">
    <property type="entry name" value="Transglut_core"/>
    <property type="match status" value="1"/>
</dbReference>
<feature type="region of interest" description="Disordered" evidence="1">
    <location>
        <begin position="568"/>
        <end position="611"/>
    </location>
</feature>
<reference evidence="4" key="1">
    <citation type="submission" date="2017-11" db="EMBL/GenBank/DDBJ databases">
        <title>Three new genomes from thermophilic consortium.</title>
        <authorList>
            <person name="Quaggio R."/>
            <person name="Amgarten D."/>
            <person name="Setubal J.C."/>
        </authorList>
    </citation>
    <scope>NUCLEOTIDE SEQUENCE</scope>
    <source>
        <strain evidence="4">ZCTH01-B2</strain>
    </source>
</reference>
<dbReference type="InterPro" id="IPR038765">
    <property type="entry name" value="Papain-like_cys_pep_sf"/>
</dbReference>
<sequence>MATARPSAGYQLALLTFSAGLVALSLHSLNQFWRMEMPAEQILLVTLASVLWGWLWWRSRPAGLLSAAGLALGALIAARKMPAVGRWAIRAAQEGIFLVRELAEGNLGASFGPAVGVVLMVLAGVGAGLVVTGEALQRGRAFWAIALGFLLFGTQWAWYFDPALNYFHAYVVLALLLWVLAQAALRDARWRAEARHLVRRSSLAAPMAGVLSVAMLAAVLPGDFKPLSLGTLGQQLQSAIPSLEQFRGGGVASGGDFTLAVTGFSPEIGRLGGAVTLDDRVALRIAVSGPLSQALYVRGAVFLTYTGATWEPGDSPAVAPQDGLLPSQMGEETLRRAFVAEITPVFGFGRTIFHVLEPARVDGLARYTADAEGNLRSAAPILPGVTYAVTARLPLYSAAQIRETPRFDPRGPDTPEMARYLQLPELPEQVHRLAREIAAGQEHPYDQAVAIESYLRRMRYTLTPPATPQGRDFVDYFLFDLQEGYCTYYASAMVVMLRSLGIPARFVEGYAIPASAPFTVDDRGWRTYEARNSQAHAWVEAYFPGYGWVTFDPTPRADLPVISRNASLGSPGLDDPGLTDEFEPGSDTLPQAPRAEQEVPEAPDFSGMTPGDARRPRTWWALAAIAAAGLALLAARVLGLQERFRYADARSVVQEAWEKTAWLLGRFGLGRQPYQTPLEYAEQVAAALPSLGQEARQAAADYTAARYGPPDDPVPAEHAQRARAFWQRAKEALAEEYGWRVYLRRRLVGRRGGRP</sequence>
<feature type="domain" description="Transglutaminase-like" evidence="3">
    <location>
        <begin position="478"/>
        <end position="555"/>
    </location>
</feature>
<feature type="transmembrane region" description="Helical" evidence="2">
    <location>
        <begin position="12"/>
        <end position="33"/>
    </location>
</feature>
<feature type="transmembrane region" description="Helical" evidence="2">
    <location>
        <begin position="197"/>
        <end position="220"/>
    </location>
</feature>
<dbReference type="Proteomes" id="UP000732377">
    <property type="component" value="Unassembled WGS sequence"/>
</dbReference>
<dbReference type="InterPro" id="IPR002931">
    <property type="entry name" value="Transglutaminase-like"/>
</dbReference>